<evidence type="ECO:0000256" key="4">
    <source>
        <dbReference type="ARBA" id="ARBA00023136"/>
    </source>
</evidence>
<feature type="region of interest" description="Disordered" evidence="5">
    <location>
        <begin position="217"/>
        <end position="242"/>
    </location>
</feature>
<dbReference type="EMBL" id="SWFT01000038">
    <property type="protein sequence ID" value="KAA8906065.1"/>
    <property type="molecule type" value="Genomic_DNA"/>
</dbReference>
<dbReference type="GO" id="GO:0000329">
    <property type="term" value="C:fungal-type vacuole membrane"/>
    <property type="evidence" value="ECO:0007669"/>
    <property type="project" value="TreeGrafter"/>
</dbReference>
<dbReference type="Pfam" id="PF07690">
    <property type="entry name" value="MFS_1"/>
    <property type="match status" value="2"/>
</dbReference>
<dbReference type="InterPro" id="IPR036259">
    <property type="entry name" value="MFS_trans_sf"/>
</dbReference>
<evidence type="ECO:0000256" key="3">
    <source>
        <dbReference type="ARBA" id="ARBA00022989"/>
    </source>
</evidence>
<dbReference type="OMA" id="GDVYAWY"/>
<dbReference type="GeneID" id="54779900"/>
<dbReference type="SUPFAM" id="SSF103473">
    <property type="entry name" value="MFS general substrate transporter"/>
    <property type="match status" value="2"/>
</dbReference>
<feature type="transmembrane region" description="Helical" evidence="6">
    <location>
        <begin position="58"/>
        <end position="78"/>
    </location>
</feature>
<evidence type="ECO:0000313" key="8">
    <source>
        <dbReference type="EMBL" id="KAA8906065.1"/>
    </source>
</evidence>
<keyword evidence="3 6" id="KW-1133">Transmembrane helix</keyword>
<dbReference type="PANTHER" id="PTHR23520:SF5">
    <property type="entry name" value="TRANSPORTER, PUTATIVE (AFU_ORTHOLOGUE AFUA_3G04000)-RELATED"/>
    <property type="match status" value="1"/>
</dbReference>
<feature type="transmembrane region" description="Helical" evidence="6">
    <location>
        <begin position="109"/>
        <end position="129"/>
    </location>
</feature>
<dbReference type="Gene3D" id="1.20.1250.20">
    <property type="entry name" value="MFS general substrate transporter like domains"/>
    <property type="match status" value="1"/>
</dbReference>
<feature type="transmembrane region" description="Helical" evidence="6">
    <location>
        <begin position="191"/>
        <end position="209"/>
    </location>
</feature>
<comment type="subcellular location">
    <subcellularLocation>
        <location evidence="1">Membrane</location>
        <topology evidence="1">Multi-pass membrane protein</topology>
    </subcellularLocation>
</comment>
<feature type="transmembrane region" description="Helical" evidence="6">
    <location>
        <begin position="300"/>
        <end position="318"/>
    </location>
</feature>
<reference evidence="8 9" key="1">
    <citation type="submission" date="2019-07" db="EMBL/GenBank/DDBJ databases">
        <title>Genome assembly of two rare yeast pathogens: Diutina rugosa and Trichomonascus ciferrii.</title>
        <authorList>
            <person name="Mixao V."/>
            <person name="Saus E."/>
            <person name="Hansen A."/>
            <person name="Lass-Flor C."/>
            <person name="Gabaldon T."/>
        </authorList>
    </citation>
    <scope>NUCLEOTIDE SEQUENCE [LARGE SCALE GENOMIC DNA]</scope>
    <source>
        <strain evidence="8 9">CBS 613</strain>
    </source>
</reference>
<protein>
    <recommendedName>
        <fullName evidence="7">Major facilitator superfamily (MFS) profile domain-containing protein</fullName>
    </recommendedName>
</protein>
<evidence type="ECO:0000256" key="1">
    <source>
        <dbReference type="ARBA" id="ARBA00004141"/>
    </source>
</evidence>
<dbReference type="VEuPathDB" id="FungiDB:DIURU_001247"/>
<evidence type="ECO:0000259" key="7">
    <source>
        <dbReference type="PROSITE" id="PS50850"/>
    </source>
</evidence>
<sequence>MFDFLLSEIGLKTLADSHRDVFFIIALRMIRLVAFGATALIFAIYLKTIGIDERYIGLFMTLTFVGDLILSFYLALIADKVGRRVVILLSSLLIIVTGLVFAWTENIYILATVAFFGVLTPSGGEVGAFRSIEQSAIASLSPPDHRSDVYAWYNFSGAFCQAFGAQLSGWVVDWMQDKYDFTLVESYKSVWVGYAAVGALMAVLSFSMSSQVESEASRQVTPDPAADEQTPLVAPTAEEPNRSRNNSLWRKFLPELHHRVFGIVVKLSLLFGLDAFASSLVPLSWLSYFIKHKFGIPPSYLGSVFFTTGVIAAFTSLLSTSFTKRFGPVLTMVGTHLPSSILLGVIPFPDSFKVTLAILFLRASTQSMDVAPKHVFLAAIVPNDDRTAVFAFTNVVKTLAHIPGPMVVGFLTKSGAQWITFCVASVLKVTYDLGILATFLGVDSN</sequence>
<dbReference type="InterPro" id="IPR020846">
    <property type="entry name" value="MFS_dom"/>
</dbReference>
<organism evidence="8 9">
    <name type="scientific">Diutina rugosa</name>
    <name type="common">Yeast</name>
    <name type="synonym">Candida rugosa</name>
    <dbReference type="NCBI Taxonomy" id="5481"/>
    <lineage>
        <taxon>Eukaryota</taxon>
        <taxon>Fungi</taxon>
        <taxon>Dikarya</taxon>
        <taxon>Ascomycota</taxon>
        <taxon>Saccharomycotina</taxon>
        <taxon>Pichiomycetes</taxon>
        <taxon>Debaryomycetaceae</taxon>
        <taxon>Diutina</taxon>
    </lineage>
</organism>
<keyword evidence="4 6" id="KW-0472">Membrane</keyword>
<evidence type="ECO:0000256" key="6">
    <source>
        <dbReference type="SAM" id="Phobius"/>
    </source>
</evidence>
<dbReference type="PROSITE" id="PS50850">
    <property type="entry name" value="MFS"/>
    <property type="match status" value="1"/>
</dbReference>
<gene>
    <name evidence="8" type="ORF">DIURU_001247</name>
</gene>
<dbReference type="InterPro" id="IPR005829">
    <property type="entry name" value="Sugar_transporter_CS"/>
</dbReference>
<feature type="domain" description="Major facilitator superfamily (MFS) profile" evidence="7">
    <location>
        <begin position="1"/>
        <end position="445"/>
    </location>
</feature>
<feature type="transmembrane region" description="Helical" evidence="6">
    <location>
        <begin position="85"/>
        <end position="103"/>
    </location>
</feature>
<accession>A0A642UVD9</accession>
<evidence type="ECO:0000313" key="9">
    <source>
        <dbReference type="Proteomes" id="UP000449547"/>
    </source>
</evidence>
<feature type="transmembrane region" description="Helical" evidence="6">
    <location>
        <begin position="260"/>
        <end position="280"/>
    </location>
</feature>
<proteinExistence type="predicted"/>
<evidence type="ECO:0000256" key="2">
    <source>
        <dbReference type="ARBA" id="ARBA00022692"/>
    </source>
</evidence>
<evidence type="ECO:0000256" key="5">
    <source>
        <dbReference type="SAM" id="MobiDB-lite"/>
    </source>
</evidence>
<feature type="transmembrane region" description="Helical" evidence="6">
    <location>
        <begin position="21"/>
        <end position="46"/>
    </location>
</feature>
<name>A0A642UVD9_DIURU</name>
<dbReference type="PROSITE" id="PS00216">
    <property type="entry name" value="SUGAR_TRANSPORT_1"/>
    <property type="match status" value="1"/>
</dbReference>
<dbReference type="GO" id="GO:0022857">
    <property type="term" value="F:transmembrane transporter activity"/>
    <property type="evidence" value="ECO:0007669"/>
    <property type="project" value="InterPro"/>
</dbReference>
<keyword evidence="9" id="KW-1185">Reference proteome</keyword>
<comment type="caution">
    <text evidence="8">The sequence shown here is derived from an EMBL/GenBank/DDBJ whole genome shotgun (WGS) entry which is preliminary data.</text>
</comment>
<dbReference type="Proteomes" id="UP000449547">
    <property type="component" value="Unassembled WGS sequence"/>
</dbReference>
<dbReference type="AlphaFoldDB" id="A0A642UVD9"/>
<dbReference type="PANTHER" id="PTHR23520">
    <property type="entry name" value="TRANSPORTER, PUTATIVE (AFU_ORTHOLOGUE AFUA_3G04000)-RELATED"/>
    <property type="match status" value="1"/>
</dbReference>
<keyword evidence="2 6" id="KW-0812">Transmembrane</keyword>
<dbReference type="InterPro" id="IPR011701">
    <property type="entry name" value="MFS"/>
</dbReference>
<dbReference type="RefSeq" id="XP_034013978.1">
    <property type="nucleotide sequence ID" value="XM_034153770.1"/>
</dbReference>
<dbReference type="OrthoDB" id="10027823at2759"/>
<feature type="transmembrane region" description="Helical" evidence="6">
    <location>
        <begin position="150"/>
        <end position="171"/>
    </location>
</feature>